<gene>
    <name evidence="9" type="ORF">QYE76_050442</name>
</gene>
<keyword evidence="10" id="KW-1185">Reference proteome</keyword>
<dbReference type="EMBL" id="JAUUTY010000003">
    <property type="protein sequence ID" value="KAK1662283.1"/>
    <property type="molecule type" value="Genomic_DNA"/>
</dbReference>
<evidence type="ECO:0000313" key="9">
    <source>
        <dbReference type="EMBL" id="KAK1662283.1"/>
    </source>
</evidence>
<evidence type="ECO:0000256" key="4">
    <source>
        <dbReference type="ARBA" id="ARBA00022989"/>
    </source>
</evidence>
<feature type="region of interest" description="Disordered" evidence="6">
    <location>
        <begin position="231"/>
        <end position="285"/>
    </location>
</feature>
<evidence type="ECO:0000256" key="3">
    <source>
        <dbReference type="ARBA" id="ARBA00022692"/>
    </source>
</evidence>
<sequence>MAAEAPSSSASPEVEMVLRPLAARGWRFRDTADESIQALLHASPSPSPEAVEAELLGTDLRLFGGKTLPDRAAATSGKRLSYLHGPIVLQVVSVRDIYSSSVDASFKNPQQRRLLRFGLTDGVSEAVAIEFSPIPFITEEIAPGTKIRLENKIPVNHGILCLSAKNVSVIGGTVQSLYEEWKMNQKYSGISRPSLRLSQNDDGVGPPPFEKLDTEARPNRTFQLQAYPDRKPRDLGVANDRAPINPIGKPMNEASADVNKENTSSKVEPKQANSDIRPKEVSEAVPVQNQAAAQKLLQKMAMPEDRHGRGHRFKGKNKQDDTPVFTLEEWERRKAVGSASTAERHIQDTSRDEELARQLQEQLDLEDSHRIPVSSEAERLRMNMFSFNGPEEMGGGGRRDFRGPTGSRGIGGACRIPTTDGEVAAMDQAGGGVWIRGAVAVAAGGAIAARAVRRKSVDCTAVFVGVPAMVAHTVAGYRFAGLLLVFFFTASRVTRVGEARKRALDPEFKEGGQRNWKQVLSNSGIATVLAVLITLITGGKDRCLDSKESGLVTALIGGVIGHYSCCNGDTWSSELGILSKSEPRIITTFKRVRKGTNGGVTIDGLLAAAAAGCSIGLAFVLIGFLTTQCASDVFWRQLLVIPLATAAGLCGSLIDSLLGATVQYSGYCSVRKKVVGVDGPTVRRISGMNILDNNGVNVVSVFFTTLLTAFACTFIF</sequence>
<comment type="subcellular location">
    <subcellularLocation>
        <location evidence="1">Membrane</location>
        <topology evidence="1">Multi-pass membrane protein</topology>
    </subcellularLocation>
</comment>
<dbReference type="PANTHER" id="PTHR13353:SF8">
    <property type="entry name" value="OS01G0178200 PROTEIN"/>
    <property type="match status" value="1"/>
</dbReference>
<feature type="compositionally biased region" description="Basic and acidic residues" evidence="6">
    <location>
        <begin position="342"/>
        <end position="356"/>
    </location>
</feature>
<dbReference type="Pfam" id="PF08585">
    <property type="entry name" value="RMI1_N_C"/>
    <property type="match status" value="1"/>
</dbReference>
<comment type="similarity">
    <text evidence="2">Belongs to the TMEM19 family.</text>
</comment>
<reference evidence="9" key="1">
    <citation type="submission" date="2023-07" db="EMBL/GenBank/DDBJ databases">
        <title>A chromosome-level genome assembly of Lolium multiflorum.</title>
        <authorList>
            <person name="Chen Y."/>
            <person name="Copetti D."/>
            <person name="Kolliker R."/>
            <person name="Studer B."/>
        </authorList>
    </citation>
    <scope>NUCLEOTIDE SEQUENCE</scope>
    <source>
        <strain evidence="9">02402/16</strain>
        <tissue evidence="9">Leaf</tissue>
    </source>
</reference>
<name>A0AAD8SRW3_LOLMU</name>
<feature type="transmembrane region" description="Helical" evidence="7">
    <location>
        <begin position="696"/>
        <end position="715"/>
    </location>
</feature>
<evidence type="ECO:0000256" key="7">
    <source>
        <dbReference type="SAM" id="Phobius"/>
    </source>
</evidence>
<dbReference type="InterPro" id="IPR042470">
    <property type="entry name" value="RMI1_N_C_sf"/>
</dbReference>
<keyword evidence="4 7" id="KW-1133">Transmembrane helix</keyword>
<keyword evidence="5 7" id="KW-0472">Membrane</keyword>
<dbReference type="GO" id="GO:0016020">
    <property type="term" value="C:membrane"/>
    <property type="evidence" value="ECO:0007669"/>
    <property type="project" value="UniProtKB-SubCell"/>
</dbReference>
<evidence type="ECO:0000256" key="1">
    <source>
        <dbReference type="ARBA" id="ARBA00004141"/>
    </source>
</evidence>
<organism evidence="9 10">
    <name type="scientific">Lolium multiflorum</name>
    <name type="common">Italian ryegrass</name>
    <name type="synonym">Lolium perenne subsp. multiflorum</name>
    <dbReference type="NCBI Taxonomy" id="4521"/>
    <lineage>
        <taxon>Eukaryota</taxon>
        <taxon>Viridiplantae</taxon>
        <taxon>Streptophyta</taxon>
        <taxon>Embryophyta</taxon>
        <taxon>Tracheophyta</taxon>
        <taxon>Spermatophyta</taxon>
        <taxon>Magnoliopsida</taxon>
        <taxon>Liliopsida</taxon>
        <taxon>Poales</taxon>
        <taxon>Poaceae</taxon>
        <taxon>BOP clade</taxon>
        <taxon>Pooideae</taxon>
        <taxon>Poodae</taxon>
        <taxon>Poeae</taxon>
        <taxon>Poeae Chloroplast Group 2 (Poeae type)</taxon>
        <taxon>Loliodinae</taxon>
        <taxon>Loliinae</taxon>
        <taxon>Lolium</taxon>
    </lineage>
</organism>
<feature type="transmembrane region" description="Helical" evidence="7">
    <location>
        <begin position="519"/>
        <end position="539"/>
    </location>
</feature>
<dbReference type="PANTHER" id="PTHR13353">
    <property type="entry name" value="TRANSMEMBRANE PROTEIN 19"/>
    <property type="match status" value="1"/>
</dbReference>
<protein>
    <recommendedName>
        <fullName evidence="8">RecQ mediated genome instability protein 1 OB-fold domain-containing protein</fullName>
    </recommendedName>
</protein>
<dbReference type="InterPro" id="IPR013894">
    <property type="entry name" value="RMI1_OB"/>
</dbReference>
<feature type="transmembrane region" description="Helical" evidence="7">
    <location>
        <begin position="475"/>
        <end position="494"/>
    </location>
</feature>
<dbReference type="Gene3D" id="2.40.50.770">
    <property type="entry name" value="RecQ-mediated genome instability protein Rmi1, C-terminal domain"/>
    <property type="match status" value="1"/>
</dbReference>
<dbReference type="SMART" id="SM01161">
    <property type="entry name" value="DUF1767"/>
    <property type="match status" value="1"/>
</dbReference>
<evidence type="ECO:0000259" key="8">
    <source>
        <dbReference type="Pfam" id="PF08585"/>
    </source>
</evidence>
<proteinExistence type="inferred from homology"/>
<evidence type="ECO:0000313" key="10">
    <source>
        <dbReference type="Proteomes" id="UP001231189"/>
    </source>
</evidence>
<accession>A0AAD8SRW3</accession>
<dbReference type="Proteomes" id="UP001231189">
    <property type="component" value="Unassembled WGS sequence"/>
</dbReference>
<evidence type="ECO:0000256" key="2">
    <source>
        <dbReference type="ARBA" id="ARBA00009012"/>
    </source>
</evidence>
<feature type="transmembrane region" description="Helical" evidence="7">
    <location>
        <begin position="633"/>
        <end position="654"/>
    </location>
</feature>
<dbReference type="InterPro" id="IPR002794">
    <property type="entry name" value="DUF92_TMEM19"/>
</dbReference>
<feature type="domain" description="RecQ mediated genome instability protein 1 OB-fold" evidence="8">
    <location>
        <begin position="107"/>
        <end position="183"/>
    </location>
</feature>
<dbReference type="Pfam" id="PF01940">
    <property type="entry name" value="DUF92"/>
    <property type="match status" value="1"/>
</dbReference>
<feature type="transmembrane region" description="Helical" evidence="7">
    <location>
        <begin position="605"/>
        <end position="626"/>
    </location>
</feature>
<feature type="compositionally biased region" description="Polar residues" evidence="6">
    <location>
        <begin position="261"/>
        <end position="274"/>
    </location>
</feature>
<feature type="region of interest" description="Disordered" evidence="6">
    <location>
        <begin position="336"/>
        <end position="363"/>
    </location>
</feature>
<dbReference type="AlphaFoldDB" id="A0AAD8SRW3"/>
<evidence type="ECO:0000256" key="6">
    <source>
        <dbReference type="SAM" id="MobiDB-lite"/>
    </source>
</evidence>
<evidence type="ECO:0000256" key="5">
    <source>
        <dbReference type="ARBA" id="ARBA00023136"/>
    </source>
</evidence>
<comment type="caution">
    <text evidence="9">The sequence shown here is derived from an EMBL/GenBank/DDBJ whole genome shotgun (WGS) entry which is preliminary data.</text>
</comment>
<keyword evidence="3 7" id="KW-0812">Transmembrane</keyword>
<feature type="region of interest" description="Disordered" evidence="6">
    <location>
        <begin position="192"/>
        <end position="214"/>
    </location>
</feature>